<organism evidence="2 3">
    <name type="scientific">Operophtera brumata</name>
    <name type="common">Winter moth</name>
    <name type="synonym">Phalaena brumata</name>
    <dbReference type="NCBI Taxonomy" id="104452"/>
    <lineage>
        <taxon>Eukaryota</taxon>
        <taxon>Metazoa</taxon>
        <taxon>Ecdysozoa</taxon>
        <taxon>Arthropoda</taxon>
        <taxon>Hexapoda</taxon>
        <taxon>Insecta</taxon>
        <taxon>Pterygota</taxon>
        <taxon>Neoptera</taxon>
        <taxon>Endopterygota</taxon>
        <taxon>Lepidoptera</taxon>
        <taxon>Glossata</taxon>
        <taxon>Ditrysia</taxon>
        <taxon>Geometroidea</taxon>
        <taxon>Geometridae</taxon>
        <taxon>Larentiinae</taxon>
        <taxon>Operophtera</taxon>
    </lineage>
</organism>
<dbReference type="EMBL" id="JTDY01006328">
    <property type="protein sequence ID" value="KOB66100.1"/>
    <property type="molecule type" value="Genomic_DNA"/>
</dbReference>
<accession>A0A0L7KSL8</accession>
<dbReference type="GO" id="GO:0006355">
    <property type="term" value="P:regulation of DNA-templated transcription"/>
    <property type="evidence" value="ECO:0007669"/>
    <property type="project" value="TreeGrafter"/>
</dbReference>
<protein>
    <submittedName>
        <fullName evidence="2">Activating signal cointegrator 1 complex subunit 1</fullName>
    </submittedName>
</protein>
<dbReference type="InterPro" id="IPR009210">
    <property type="entry name" value="ASCC1"/>
</dbReference>
<proteinExistence type="predicted"/>
<sequence length="117" mass="13333">MRAERLHLTVGVMSLMDNEERLVASKLLGEAKDKIILNHNRDHVKLHVTLINSKYRKTSDDAGKKRETFDGSEILQRFKDFDFGVVELNQIHLSQRDSAGDDGYYQPTCVVSLVMQG</sequence>
<dbReference type="PANTHER" id="PTHR13360:SF1">
    <property type="entry name" value="ACTIVATING SIGNAL COINTEGRATOR 1 COMPLEX SUBUNIT 1"/>
    <property type="match status" value="1"/>
</dbReference>
<keyword evidence="3" id="KW-1185">Reference proteome</keyword>
<comment type="caution">
    <text evidence="2">The sequence shown here is derived from an EMBL/GenBank/DDBJ whole genome shotgun (WGS) entry which is preliminary data.</text>
</comment>
<dbReference type="InterPro" id="IPR019510">
    <property type="entry name" value="AKAP7-like_phosphoesterase"/>
</dbReference>
<dbReference type="AlphaFoldDB" id="A0A0L7KSL8"/>
<dbReference type="Pfam" id="PF10469">
    <property type="entry name" value="AKAP7_NLS"/>
    <property type="match status" value="1"/>
</dbReference>
<evidence type="ECO:0000259" key="1">
    <source>
        <dbReference type="Pfam" id="PF10469"/>
    </source>
</evidence>
<evidence type="ECO:0000313" key="2">
    <source>
        <dbReference type="EMBL" id="KOB66100.1"/>
    </source>
</evidence>
<dbReference type="Proteomes" id="UP000037510">
    <property type="component" value="Unassembled WGS sequence"/>
</dbReference>
<dbReference type="Gene3D" id="3.90.1140.10">
    <property type="entry name" value="Cyclic phosphodiesterase"/>
    <property type="match status" value="1"/>
</dbReference>
<feature type="domain" description="A-kinase anchor protein 7-like phosphoesterase" evidence="1">
    <location>
        <begin position="34"/>
        <end position="112"/>
    </location>
</feature>
<name>A0A0L7KSL8_OPEBR</name>
<evidence type="ECO:0000313" key="3">
    <source>
        <dbReference type="Proteomes" id="UP000037510"/>
    </source>
</evidence>
<gene>
    <name evidence="2" type="ORF">OBRU01_21771</name>
</gene>
<reference evidence="2 3" key="1">
    <citation type="journal article" date="2015" name="Genome Biol. Evol.">
        <title>The genome of winter moth (Operophtera brumata) provides a genomic perspective on sexual dimorphism and phenology.</title>
        <authorList>
            <person name="Derks M.F."/>
            <person name="Smit S."/>
            <person name="Salis L."/>
            <person name="Schijlen E."/>
            <person name="Bossers A."/>
            <person name="Mateman C."/>
            <person name="Pijl A.S."/>
            <person name="de Ridder D."/>
            <person name="Groenen M.A."/>
            <person name="Visser M.E."/>
            <person name="Megens H.J."/>
        </authorList>
    </citation>
    <scope>NUCLEOTIDE SEQUENCE [LARGE SCALE GENOMIC DNA]</scope>
    <source>
        <strain evidence="2">WM2013NL</strain>
        <tissue evidence="2">Head and thorax</tissue>
    </source>
</reference>
<dbReference type="GO" id="GO:0006307">
    <property type="term" value="P:DNA alkylation repair"/>
    <property type="evidence" value="ECO:0007669"/>
    <property type="project" value="InterPro"/>
</dbReference>
<dbReference type="PANTHER" id="PTHR13360">
    <property type="entry name" value="ACTIVATING SIGNAL COINTEGRATOR 1 COMPLEX SUBUNIT 1"/>
    <property type="match status" value="1"/>
</dbReference>
<dbReference type="STRING" id="104452.A0A0L7KSL8"/>
<dbReference type="GO" id="GO:0005634">
    <property type="term" value="C:nucleus"/>
    <property type="evidence" value="ECO:0007669"/>
    <property type="project" value="TreeGrafter"/>
</dbReference>